<sequence length="248" mass="25981">MTTADRAARAWLEATAVLAGLQPDGYFHETAHGSAELVTGAPSPQLNGVIGITRDPDAGELAELAASPRLGAVSWAVQVRGDDPGDRIERIAAAHGRKHRRAVPFLLKELSAADAHPVPGARRLTGADSPVYRRTMAAGFEAPEEALALLTAPAVLDLPSMTGYLLEAGGVPVATGFGVLHGDLVGVFNIAVPPPFRRRGHGRAATAAVLSDAYARGARTAFLRATPDGLPVYLRMGFHAAENWTVFS</sequence>
<dbReference type="InterPro" id="IPR016181">
    <property type="entry name" value="Acyl_CoA_acyltransferase"/>
</dbReference>
<evidence type="ECO:0000313" key="3">
    <source>
        <dbReference type="Proteomes" id="UP000609879"/>
    </source>
</evidence>
<feature type="domain" description="N-acetyltransferase" evidence="1">
    <location>
        <begin position="119"/>
        <end position="248"/>
    </location>
</feature>
<keyword evidence="3" id="KW-1185">Reference proteome</keyword>
<dbReference type="SUPFAM" id="SSF55729">
    <property type="entry name" value="Acyl-CoA N-acyltransferases (Nat)"/>
    <property type="match status" value="1"/>
</dbReference>
<name>A0ABQ3YBK8_9ACTN</name>
<dbReference type="EMBL" id="BOMI01000118">
    <property type="protein sequence ID" value="GID77351.1"/>
    <property type="molecule type" value="Genomic_DNA"/>
</dbReference>
<dbReference type="CDD" id="cd04301">
    <property type="entry name" value="NAT_SF"/>
    <property type="match status" value="1"/>
</dbReference>
<reference evidence="2 3" key="1">
    <citation type="submission" date="2021-01" db="EMBL/GenBank/DDBJ databases">
        <title>Whole genome shotgun sequence of Actinoplanes deccanensis NBRC 13994.</title>
        <authorList>
            <person name="Komaki H."/>
            <person name="Tamura T."/>
        </authorList>
    </citation>
    <scope>NUCLEOTIDE SEQUENCE [LARGE SCALE GENOMIC DNA]</scope>
    <source>
        <strain evidence="2 3">NBRC 13994</strain>
    </source>
</reference>
<dbReference type="Pfam" id="PF00583">
    <property type="entry name" value="Acetyltransf_1"/>
    <property type="match status" value="1"/>
</dbReference>
<accession>A0ABQ3YBK8</accession>
<organism evidence="2 3">
    <name type="scientific">Paractinoplanes deccanensis</name>
    <dbReference type="NCBI Taxonomy" id="113561"/>
    <lineage>
        <taxon>Bacteria</taxon>
        <taxon>Bacillati</taxon>
        <taxon>Actinomycetota</taxon>
        <taxon>Actinomycetes</taxon>
        <taxon>Micromonosporales</taxon>
        <taxon>Micromonosporaceae</taxon>
        <taxon>Paractinoplanes</taxon>
    </lineage>
</organism>
<gene>
    <name evidence="2" type="ORF">Ade02nite_59920</name>
</gene>
<comment type="caution">
    <text evidence="2">The sequence shown here is derived from an EMBL/GenBank/DDBJ whole genome shotgun (WGS) entry which is preliminary data.</text>
</comment>
<dbReference type="RefSeq" id="WP_203771237.1">
    <property type="nucleotide sequence ID" value="NZ_BAAABO010000002.1"/>
</dbReference>
<dbReference type="Gene3D" id="3.40.630.30">
    <property type="match status" value="1"/>
</dbReference>
<protein>
    <recommendedName>
        <fullName evidence="1">N-acetyltransferase domain-containing protein</fullName>
    </recommendedName>
</protein>
<dbReference type="Proteomes" id="UP000609879">
    <property type="component" value="Unassembled WGS sequence"/>
</dbReference>
<dbReference type="InterPro" id="IPR000182">
    <property type="entry name" value="GNAT_dom"/>
</dbReference>
<dbReference type="PROSITE" id="PS51186">
    <property type="entry name" value="GNAT"/>
    <property type="match status" value="1"/>
</dbReference>
<evidence type="ECO:0000259" key="1">
    <source>
        <dbReference type="PROSITE" id="PS51186"/>
    </source>
</evidence>
<evidence type="ECO:0000313" key="2">
    <source>
        <dbReference type="EMBL" id="GID77351.1"/>
    </source>
</evidence>
<proteinExistence type="predicted"/>